<dbReference type="CDD" id="cd06257">
    <property type="entry name" value="DnaJ"/>
    <property type="match status" value="1"/>
</dbReference>
<feature type="compositionally biased region" description="Pro residues" evidence="1">
    <location>
        <begin position="151"/>
        <end position="168"/>
    </location>
</feature>
<keyword evidence="4" id="KW-1185">Reference proteome</keyword>
<name>A0A8J2HX16_9PLEO</name>
<feature type="compositionally biased region" description="Pro residues" evidence="1">
    <location>
        <begin position="118"/>
        <end position="127"/>
    </location>
</feature>
<dbReference type="RefSeq" id="XP_043164582.1">
    <property type="nucleotide sequence ID" value="XM_043308647.1"/>
</dbReference>
<dbReference type="EMBL" id="CAJRGZ010000015">
    <property type="protein sequence ID" value="CAG5141976.1"/>
    <property type="molecule type" value="Genomic_DNA"/>
</dbReference>
<dbReference type="Proteomes" id="UP000676310">
    <property type="component" value="Unassembled WGS sequence"/>
</dbReference>
<gene>
    <name evidence="3" type="ORF">ALTATR162_LOCUS1052</name>
</gene>
<feature type="region of interest" description="Disordered" evidence="1">
    <location>
        <begin position="88"/>
        <end position="127"/>
    </location>
</feature>
<dbReference type="InterPro" id="IPR036869">
    <property type="entry name" value="J_dom_sf"/>
</dbReference>
<dbReference type="OrthoDB" id="10250354at2759"/>
<proteinExistence type="predicted"/>
<sequence length="270" mass="29860">MAGFFDKYFFAIAATTPLPPIEDGEATENDRLATPRPRTRTRTQAPASLQPFTIRPTVLPSPVVKEPSKKRKPDFSIFLDTDAANDTLRSISTPKRSRISTPRTPLSDMTFSTASTPAPSPRLPDTPFPFSTADPRWENTENYNPYTMTPPATPLGPRPTPTTPAGPPSPLSARALRLRRARASSSANLLPPVNMLAYNMLGLQTWRVSSVGINLAYRKTAAISHPDKAAPREKELATLEMQQINAVKEMLLDKESRTKYHRDGVIPWVI</sequence>
<comment type="caution">
    <text evidence="3">The sequence shown here is derived from an EMBL/GenBank/DDBJ whole genome shotgun (WGS) entry which is preliminary data.</text>
</comment>
<dbReference type="SUPFAM" id="SSF46565">
    <property type="entry name" value="Chaperone J-domain"/>
    <property type="match status" value="1"/>
</dbReference>
<feature type="compositionally biased region" description="Polar residues" evidence="1">
    <location>
        <begin position="88"/>
        <end position="117"/>
    </location>
</feature>
<evidence type="ECO:0000256" key="1">
    <source>
        <dbReference type="SAM" id="MobiDB-lite"/>
    </source>
</evidence>
<evidence type="ECO:0000313" key="4">
    <source>
        <dbReference type="Proteomes" id="UP000676310"/>
    </source>
</evidence>
<dbReference type="PROSITE" id="PS50076">
    <property type="entry name" value="DNAJ_2"/>
    <property type="match status" value="1"/>
</dbReference>
<reference evidence="3" key="1">
    <citation type="submission" date="2021-05" db="EMBL/GenBank/DDBJ databases">
        <authorList>
            <person name="Stam R."/>
        </authorList>
    </citation>
    <scope>NUCLEOTIDE SEQUENCE</scope>
    <source>
        <strain evidence="3">CS162</strain>
    </source>
</reference>
<evidence type="ECO:0000259" key="2">
    <source>
        <dbReference type="PROSITE" id="PS50076"/>
    </source>
</evidence>
<feature type="domain" description="J" evidence="2">
    <location>
        <begin position="196"/>
        <end position="264"/>
    </location>
</feature>
<dbReference type="Pfam" id="PF00226">
    <property type="entry name" value="DnaJ"/>
    <property type="match status" value="1"/>
</dbReference>
<accession>A0A8J2HX16</accession>
<dbReference type="AlphaFoldDB" id="A0A8J2HX16"/>
<feature type="region of interest" description="Disordered" evidence="1">
    <location>
        <begin position="19"/>
        <end position="52"/>
    </location>
</feature>
<dbReference type="InterPro" id="IPR001623">
    <property type="entry name" value="DnaJ_domain"/>
</dbReference>
<protein>
    <recommendedName>
        <fullName evidence="2">J domain-containing protein</fullName>
    </recommendedName>
</protein>
<dbReference type="GeneID" id="67010690"/>
<feature type="region of interest" description="Disordered" evidence="1">
    <location>
        <begin position="140"/>
        <end position="168"/>
    </location>
</feature>
<dbReference type="Gene3D" id="1.10.287.110">
    <property type="entry name" value="DnaJ domain"/>
    <property type="match status" value="1"/>
</dbReference>
<evidence type="ECO:0000313" key="3">
    <source>
        <dbReference type="EMBL" id="CAG5141976.1"/>
    </source>
</evidence>
<organism evidence="3 4">
    <name type="scientific">Alternaria atra</name>
    <dbReference type="NCBI Taxonomy" id="119953"/>
    <lineage>
        <taxon>Eukaryota</taxon>
        <taxon>Fungi</taxon>
        <taxon>Dikarya</taxon>
        <taxon>Ascomycota</taxon>
        <taxon>Pezizomycotina</taxon>
        <taxon>Dothideomycetes</taxon>
        <taxon>Pleosporomycetidae</taxon>
        <taxon>Pleosporales</taxon>
        <taxon>Pleosporineae</taxon>
        <taxon>Pleosporaceae</taxon>
        <taxon>Alternaria</taxon>
        <taxon>Alternaria sect. Ulocladioides</taxon>
    </lineage>
</organism>